<dbReference type="OrthoDB" id="4348522at2759"/>
<evidence type="ECO:0000259" key="2">
    <source>
        <dbReference type="PROSITE" id="PS50089"/>
    </source>
</evidence>
<keyword evidence="1" id="KW-0479">Metal-binding</keyword>
<gene>
    <name evidence="3" type="ORF">G2W53_028267</name>
</gene>
<feature type="domain" description="RING-type" evidence="2">
    <location>
        <begin position="180"/>
        <end position="228"/>
    </location>
</feature>
<keyword evidence="4" id="KW-1185">Reference proteome</keyword>
<comment type="caution">
    <text evidence="3">The sequence shown here is derived from an EMBL/GenBank/DDBJ whole genome shotgun (WGS) entry which is preliminary data.</text>
</comment>
<dbReference type="InterPro" id="IPR013083">
    <property type="entry name" value="Znf_RING/FYVE/PHD"/>
</dbReference>
<dbReference type="Proteomes" id="UP000634136">
    <property type="component" value="Unassembled WGS sequence"/>
</dbReference>
<evidence type="ECO:0000256" key="1">
    <source>
        <dbReference type="PROSITE-ProRule" id="PRU00175"/>
    </source>
</evidence>
<dbReference type="PROSITE" id="PS50089">
    <property type="entry name" value="ZF_RING_2"/>
    <property type="match status" value="1"/>
</dbReference>
<dbReference type="EMBL" id="JAAIUW010000009">
    <property type="protein sequence ID" value="KAF7814298.1"/>
    <property type="molecule type" value="Genomic_DNA"/>
</dbReference>
<dbReference type="AlphaFoldDB" id="A0A834T0M6"/>
<dbReference type="Gene3D" id="3.30.40.10">
    <property type="entry name" value="Zinc/RING finger domain, C3HC4 (zinc finger)"/>
    <property type="match status" value="1"/>
</dbReference>
<keyword evidence="1" id="KW-0863">Zinc-finger</keyword>
<reference evidence="3" key="1">
    <citation type="submission" date="2020-09" db="EMBL/GenBank/DDBJ databases">
        <title>Genome-Enabled Discovery of Anthraquinone Biosynthesis in Senna tora.</title>
        <authorList>
            <person name="Kang S.-H."/>
            <person name="Pandey R.P."/>
            <person name="Lee C.-M."/>
            <person name="Sim J.-S."/>
            <person name="Jeong J.-T."/>
            <person name="Choi B.-S."/>
            <person name="Jung M."/>
            <person name="Ginzburg D."/>
            <person name="Zhao K."/>
            <person name="Won S.Y."/>
            <person name="Oh T.-J."/>
            <person name="Yu Y."/>
            <person name="Kim N.-H."/>
            <person name="Lee O.R."/>
            <person name="Lee T.-H."/>
            <person name="Bashyal P."/>
            <person name="Kim T.-S."/>
            <person name="Lee W.-H."/>
            <person name="Kawkins C."/>
            <person name="Kim C.-K."/>
            <person name="Kim J.S."/>
            <person name="Ahn B.O."/>
            <person name="Rhee S.Y."/>
            <person name="Sohng J.K."/>
        </authorList>
    </citation>
    <scope>NUCLEOTIDE SEQUENCE</scope>
    <source>
        <tissue evidence="3">Leaf</tissue>
    </source>
</reference>
<name>A0A834T0M6_9FABA</name>
<organism evidence="3 4">
    <name type="scientific">Senna tora</name>
    <dbReference type="NCBI Taxonomy" id="362788"/>
    <lineage>
        <taxon>Eukaryota</taxon>
        <taxon>Viridiplantae</taxon>
        <taxon>Streptophyta</taxon>
        <taxon>Embryophyta</taxon>
        <taxon>Tracheophyta</taxon>
        <taxon>Spermatophyta</taxon>
        <taxon>Magnoliopsida</taxon>
        <taxon>eudicotyledons</taxon>
        <taxon>Gunneridae</taxon>
        <taxon>Pentapetalae</taxon>
        <taxon>rosids</taxon>
        <taxon>fabids</taxon>
        <taxon>Fabales</taxon>
        <taxon>Fabaceae</taxon>
        <taxon>Caesalpinioideae</taxon>
        <taxon>Cassia clade</taxon>
        <taxon>Senna</taxon>
    </lineage>
</organism>
<keyword evidence="1" id="KW-0862">Zinc</keyword>
<sequence>MFRLMIEPNEMTEDRFGIKIYVLKYTFSSNNDTSQRRSYIRWFSDVTTVPCQLLPSLFPPYLHQLLSQHLPSDNIQTLSSYVISYAHSILNDPNTNPLQVFDNDQYRLLPFTLVIAVPTTIITTVFEGGDGEDLDRIITNRVMGESMQDGKMIPASEEAIASLKKVEVLGNKLVETCHRCNVCLKDFEDDDDVSRMPCDHVFHTYCIVRLRSIPQSRPKRESRCRAARPTCSVVHGVFRRDGNGAALSGSKCSVLVWR</sequence>
<dbReference type="InterPro" id="IPR001841">
    <property type="entry name" value="Znf_RING"/>
</dbReference>
<dbReference type="Pfam" id="PF17123">
    <property type="entry name" value="zf-RING_11"/>
    <property type="match status" value="1"/>
</dbReference>
<accession>A0A834T0M6</accession>
<evidence type="ECO:0000313" key="4">
    <source>
        <dbReference type="Proteomes" id="UP000634136"/>
    </source>
</evidence>
<dbReference type="GO" id="GO:0008270">
    <property type="term" value="F:zinc ion binding"/>
    <property type="evidence" value="ECO:0007669"/>
    <property type="project" value="UniProtKB-KW"/>
</dbReference>
<evidence type="ECO:0000313" key="3">
    <source>
        <dbReference type="EMBL" id="KAF7814298.1"/>
    </source>
</evidence>
<dbReference type="SUPFAM" id="SSF57850">
    <property type="entry name" value="RING/U-box"/>
    <property type="match status" value="1"/>
</dbReference>
<proteinExistence type="predicted"/>
<protein>
    <submittedName>
        <fullName evidence="3">E3 ubiquitin-protein ligase RING1-like</fullName>
    </submittedName>
</protein>